<organism evidence="2 3">
    <name type="scientific">Escallonia herrerae</name>
    <dbReference type="NCBI Taxonomy" id="1293975"/>
    <lineage>
        <taxon>Eukaryota</taxon>
        <taxon>Viridiplantae</taxon>
        <taxon>Streptophyta</taxon>
        <taxon>Embryophyta</taxon>
        <taxon>Tracheophyta</taxon>
        <taxon>Spermatophyta</taxon>
        <taxon>Magnoliopsida</taxon>
        <taxon>eudicotyledons</taxon>
        <taxon>Gunneridae</taxon>
        <taxon>Pentapetalae</taxon>
        <taxon>asterids</taxon>
        <taxon>campanulids</taxon>
        <taxon>Escalloniales</taxon>
        <taxon>Escalloniaceae</taxon>
        <taxon>Escallonia</taxon>
    </lineage>
</organism>
<keyword evidence="3" id="KW-1185">Reference proteome</keyword>
<dbReference type="Proteomes" id="UP001188597">
    <property type="component" value="Unassembled WGS sequence"/>
</dbReference>
<dbReference type="PROSITE" id="PS51166">
    <property type="entry name" value="CBM20"/>
    <property type="match status" value="1"/>
</dbReference>
<comment type="caution">
    <text evidence="2">The sequence shown here is derived from an EMBL/GenBank/DDBJ whole genome shotgun (WGS) entry which is preliminary data.</text>
</comment>
<dbReference type="AlphaFoldDB" id="A0AA88WKT0"/>
<name>A0AA88WKT0_9ASTE</name>
<dbReference type="SMART" id="SM01065">
    <property type="entry name" value="CBM_2"/>
    <property type="match status" value="1"/>
</dbReference>
<protein>
    <recommendedName>
        <fullName evidence="1">CBM20 domain-containing protein</fullName>
    </recommendedName>
</protein>
<sequence>MDSLRILNCYSTCATNTKFEFLVQHHRHKSPLWLSQRRVCQRMDRVSLYGRSPRILSGISSVETREEEKKRKNKRGSSPGCEMVRLYIRLDHQVAFGEHVSVVGSAKEFGLWKKHKSMNWTENGWVCDVEVKGDQIVEYKFVIVSTDKSMVWEGGDNRVLKLPKEGAFEMVCCWNMTKEAADLLPSGSEEYGEKVGNDASNGSRRSEEVMSPFVDQWQGKAVTFMRSNEHRDRERERQWNTSGLDRLALKLVESDRSARSWWRKLEVVRELVVSTLEGGHRLEALIYSAIYLKWINTGQVPCFEDGGHHRPNRHAEISRLIFRELERILSRKDTSPQEILVIRKIHPCLPSFKAEFTASVPLTRIRDIAHRGDIPHDLKVVIRETLGELILMQQEIKHTIQNKLHRNAGPEDLVATQTMLARITKNQGEYSEAFVGQFKIFHYELKDFFNAGSLAEQLEAIRESFNEERLSSLSLFLECKKASVQIVSLEFEVGEKILFQERITKALDHLEDMHNCLKSDQMRLLLETVQSLNGLREVIVRGLESGLRNDAPDAAIAMRQKWRLCEIGLEDYAFVLLSSLNDKTVGKAIAQNNAMCRINV</sequence>
<dbReference type="EMBL" id="JAVXUP010000465">
    <property type="protein sequence ID" value="KAK3027340.1"/>
    <property type="molecule type" value="Genomic_DNA"/>
</dbReference>
<dbReference type="Gene3D" id="2.60.40.10">
    <property type="entry name" value="Immunoglobulins"/>
    <property type="match status" value="1"/>
</dbReference>
<gene>
    <name evidence="2" type="ORF">RJ639_041581</name>
</gene>
<dbReference type="Pfam" id="PF00686">
    <property type="entry name" value="CBM_20"/>
    <property type="match status" value="1"/>
</dbReference>
<reference evidence="2" key="1">
    <citation type="submission" date="2022-12" db="EMBL/GenBank/DDBJ databases">
        <title>Draft genome assemblies for two species of Escallonia (Escalloniales).</title>
        <authorList>
            <person name="Chanderbali A."/>
            <person name="Dervinis C."/>
            <person name="Anghel I."/>
            <person name="Soltis D."/>
            <person name="Soltis P."/>
            <person name="Zapata F."/>
        </authorList>
    </citation>
    <scope>NUCLEOTIDE SEQUENCE</scope>
    <source>
        <strain evidence="2">UCBG64.0493</strain>
        <tissue evidence="2">Leaf</tissue>
    </source>
</reference>
<proteinExistence type="predicted"/>
<dbReference type="SUPFAM" id="SSF49452">
    <property type="entry name" value="Starch-binding domain-like"/>
    <property type="match status" value="1"/>
</dbReference>
<dbReference type="InterPro" id="IPR013783">
    <property type="entry name" value="Ig-like_fold"/>
</dbReference>
<evidence type="ECO:0000313" key="2">
    <source>
        <dbReference type="EMBL" id="KAK3027340.1"/>
    </source>
</evidence>
<dbReference type="GO" id="GO:2001070">
    <property type="term" value="F:starch binding"/>
    <property type="evidence" value="ECO:0007669"/>
    <property type="project" value="InterPro"/>
</dbReference>
<evidence type="ECO:0000313" key="3">
    <source>
        <dbReference type="Proteomes" id="UP001188597"/>
    </source>
</evidence>
<evidence type="ECO:0000259" key="1">
    <source>
        <dbReference type="PROSITE" id="PS51166"/>
    </source>
</evidence>
<feature type="domain" description="CBM20" evidence="1">
    <location>
        <begin position="76"/>
        <end position="176"/>
    </location>
</feature>
<dbReference type="PANTHER" id="PTHR47453">
    <property type="entry name" value="PHOSPHOGLUCAN, WATER DIKINASE, CHLOROPLASTIC"/>
    <property type="match status" value="1"/>
</dbReference>
<dbReference type="InterPro" id="IPR002044">
    <property type="entry name" value="CBM20"/>
</dbReference>
<dbReference type="PANTHER" id="PTHR47453:SF1">
    <property type="entry name" value="PHOSPHOGLUCAN, WATER DIKINASE, CHLOROPLASTIC"/>
    <property type="match status" value="1"/>
</dbReference>
<accession>A0AA88WKT0</accession>
<dbReference type="InterPro" id="IPR013784">
    <property type="entry name" value="Carb-bd-like_fold"/>
</dbReference>